<dbReference type="EMBL" id="SEZK01000105">
    <property type="protein sequence ID" value="RYU46264.1"/>
    <property type="molecule type" value="Genomic_DNA"/>
</dbReference>
<protein>
    <recommendedName>
        <fullName evidence="5">TraB/GumN family protein</fullName>
    </recommendedName>
</protein>
<accession>A0A4Q5KJB6</accession>
<dbReference type="RefSeq" id="WP_130049456.1">
    <property type="nucleotide sequence ID" value="NZ_SEZK01000105.1"/>
</dbReference>
<dbReference type="Proteomes" id="UP000294166">
    <property type="component" value="Unassembled WGS sequence"/>
</dbReference>
<dbReference type="EMBL" id="SEZN01000079">
    <property type="protein sequence ID" value="RYU58835.1"/>
    <property type="molecule type" value="Genomic_DNA"/>
</dbReference>
<evidence type="ECO:0008006" key="5">
    <source>
        <dbReference type="Google" id="ProtNLM"/>
    </source>
</evidence>
<comment type="caution">
    <text evidence="1">The sequence shown here is derived from an EMBL/GenBank/DDBJ whole genome shotgun (WGS) entry which is preliminary data.</text>
</comment>
<sequence length="160" mass="18058">MKKVVLIGTSHSTQWDLERSDFSDYVINTAKEHGICAIAEEIDGKPTVVQRAAKELGLAYVNIEPNAEERVALGIYSNLSAIEMGIIMDFDDHESPEALEELDRRIQEGLRLREQEWLNRITKLNLFPVLVVCGANHVSPFMHLLEKHGYSVEIASALRE</sequence>
<dbReference type="AlphaFoldDB" id="A0A4Q5KJB6"/>
<gene>
    <name evidence="2" type="ORF">ERW53_20325</name>
    <name evidence="1" type="ORF">ERW57_19335</name>
</gene>
<evidence type="ECO:0000313" key="1">
    <source>
        <dbReference type="EMBL" id="RYU46264.1"/>
    </source>
</evidence>
<keyword evidence="4" id="KW-1185">Reference proteome</keyword>
<name>A0A4Q5KJB6_9GAMM</name>
<organism evidence="1 3">
    <name type="scientific">Aliivibrio finisterrensis</name>
    <dbReference type="NCBI Taxonomy" id="511998"/>
    <lineage>
        <taxon>Bacteria</taxon>
        <taxon>Pseudomonadati</taxon>
        <taxon>Pseudomonadota</taxon>
        <taxon>Gammaproteobacteria</taxon>
        <taxon>Vibrionales</taxon>
        <taxon>Vibrionaceae</taxon>
        <taxon>Aliivibrio</taxon>
    </lineage>
</organism>
<proteinExistence type="predicted"/>
<dbReference type="Proteomes" id="UP000294063">
    <property type="component" value="Unassembled WGS sequence"/>
</dbReference>
<evidence type="ECO:0000313" key="2">
    <source>
        <dbReference type="EMBL" id="RYU58835.1"/>
    </source>
</evidence>
<reference evidence="3 4" key="1">
    <citation type="submission" date="2019-02" db="EMBL/GenBank/DDBJ databases">
        <title>Genome sequences of Aliivibrio finisterrensis strains from farmed Atlantic salmon.</title>
        <authorList>
            <person name="Bowman J.P."/>
        </authorList>
    </citation>
    <scope>NUCLEOTIDE SEQUENCE [LARGE SCALE GENOMIC DNA]</scope>
    <source>
        <strain evidence="2 4">A21</strain>
        <strain evidence="1 3">A46</strain>
    </source>
</reference>
<evidence type="ECO:0000313" key="4">
    <source>
        <dbReference type="Proteomes" id="UP000294166"/>
    </source>
</evidence>
<evidence type="ECO:0000313" key="3">
    <source>
        <dbReference type="Proteomes" id="UP000294063"/>
    </source>
</evidence>